<dbReference type="GO" id="GO:0022857">
    <property type="term" value="F:transmembrane transporter activity"/>
    <property type="evidence" value="ECO:0007669"/>
    <property type="project" value="InterPro"/>
</dbReference>
<feature type="transmembrane region" description="Helical" evidence="6">
    <location>
        <begin position="37"/>
        <end position="57"/>
    </location>
</feature>
<evidence type="ECO:0000256" key="1">
    <source>
        <dbReference type="ARBA" id="ARBA00004141"/>
    </source>
</evidence>
<dbReference type="InterPro" id="IPR002293">
    <property type="entry name" value="AA/rel_permease1"/>
</dbReference>
<dbReference type="Pfam" id="PF13520">
    <property type="entry name" value="AA_permease_2"/>
    <property type="match status" value="1"/>
</dbReference>
<feature type="transmembrane region" description="Helical" evidence="6">
    <location>
        <begin position="274"/>
        <end position="296"/>
    </location>
</feature>
<evidence type="ECO:0000313" key="7">
    <source>
        <dbReference type="EMBL" id="RDW59428.1"/>
    </source>
</evidence>
<evidence type="ECO:0000256" key="4">
    <source>
        <dbReference type="ARBA" id="ARBA00022989"/>
    </source>
</evidence>
<organism evidence="7 8">
    <name type="scientific">Coleophoma cylindrospora</name>
    <dbReference type="NCBI Taxonomy" id="1849047"/>
    <lineage>
        <taxon>Eukaryota</taxon>
        <taxon>Fungi</taxon>
        <taxon>Dikarya</taxon>
        <taxon>Ascomycota</taxon>
        <taxon>Pezizomycotina</taxon>
        <taxon>Leotiomycetes</taxon>
        <taxon>Helotiales</taxon>
        <taxon>Dermateaceae</taxon>
        <taxon>Coleophoma</taxon>
    </lineage>
</organism>
<feature type="transmembrane region" description="Helical" evidence="6">
    <location>
        <begin position="442"/>
        <end position="463"/>
    </location>
</feature>
<evidence type="ECO:0000256" key="3">
    <source>
        <dbReference type="ARBA" id="ARBA00022692"/>
    </source>
</evidence>
<dbReference type="STRING" id="1849047.A0A3D8QCU7"/>
<keyword evidence="4 6" id="KW-1133">Transmembrane helix</keyword>
<feature type="transmembrane region" description="Helical" evidence="6">
    <location>
        <begin position="398"/>
        <end position="422"/>
    </location>
</feature>
<evidence type="ECO:0000256" key="2">
    <source>
        <dbReference type="ARBA" id="ARBA00022448"/>
    </source>
</evidence>
<keyword evidence="8" id="KW-1185">Reference proteome</keyword>
<gene>
    <name evidence="7" type="ORF">BP6252_12515</name>
</gene>
<sequence>MSTWDPNAFQKDDEAKLEDLGYKQQLLRNLDLLQSFGITYSVICTPFGIVFLFENGLLTGGPAIMSSGWIIVAFFSVLIGLSMAEIVSAAPASGGPYFWSSKLAPPEHSAFASWITGWFNCLGMISGTSTVAFGLAGMIGTLATVKSTYEHTPGRQLALATAIVVSWSIVNALGRRILRFIVYFATAVNSFGIVTISIALLCKAPTRRPSSFVFGDFFDGTGPGATAGWSIRASPAYVACCGALMAQYSILFYDASAHLAEETTRATWVAPLSIISALGLSAFVGLFFLLALLFSIQDIIPTVTSIYNQPVLKILIDIFGEDGGMIVFVVILVSSWACGLLCLTADSRLIFALSRDRALPGYFSKVSVRLLGPVRAIFLSAFLSFCFLLPSIASVCAFAAITSISTIGMLISYGIPIAIGFIYQERFDQLKGPFNLRHWSRIIAAIVLTWICFICIILCLPIATPITVNTFNYAPVAVGVVFISAKDLTGVNCNKSLEKLVSRSQQNP</sequence>
<evidence type="ECO:0000256" key="6">
    <source>
        <dbReference type="SAM" id="Phobius"/>
    </source>
</evidence>
<keyword evidence="2" id="KW-0813">Transport</keyword>
<proteinExistence type="predicted"/>
<keyword evidence="5 6" id="KW-0472">Membrane</keyword>
<dbReference type="GO" id="GO:0016020">
    <property type="term" value="C:membrane"/>
    <property type="evidence" value="ECO:0007669"/>
    <property type="project" value="UniProtKB-SubCell"/>
</dbReference>
<reference evidence="7 8" key="1">
    <citation type="journal article" date="2018" name="IMA Fungus">
        <title>IMA Genome-F 9: Draft genome sequence of Annulohypoxylon stygium, Aspergillus mulundensis, Berkeleyomyces basicola (syn. Thielaviopsis basicola), Ceratocystis smalleyi, two Cercospora beticola strains, Coleophoma cylindrospora, Fusarium fracticaudum, Phialophora cf. hyalina, and Morchella septimelata.</title>
        <authorList>
            <person name="Wingfield B.D."/>
            <person name="Bills G.F."/>
            <person name="Dong Y."/>
            <person name="Huang W."/>
            <person name="Nel W.J."/>
            <person name="Swalarsk-Parry B.S."/>
            <person name="Vaghefi N."/>
            <person name="Wilken P.M."/>
            <person name="An Z."/>
            <person name="de Beer Z.W."/>
            <person name="De Vos L."/>
            <person name="Chen L."/>
            <person name="Duong T.A."/>
            <person name="Gao Y."/>
            <person name="Hammerbacher A."/>
            <person name="Kikkert J.R."/>
            <person name="Li Y."/>
            <person name="Li H."/>
            <person name="Li K."/>
            <person name="Li Q."/>
            <person name="Liu X."/>
            <person name="Ma X."/>
            <person name="Naidoo K."/>
            <person name="Pethybridge S.J."/>
            <person name="Sun J."/>
            <person name="Steenkamp E.T."/>
            <person name="van der Nest M.A."/>
            <person name="van Wyk S."/>
            <person name="Wingfield M.J."/>
            <person name="Xiong C."/>
            <person name="Yue Q."/>
            <person name="Zhang X."/>
        </authorList>
    </citation>
    <scope>NUCLEOTIDE SEQUENCE [LARGE SCALE GENOMIC DNA]</scope>
    <source>
        <strain evidence="7 8">BP6252</strain>
    </source>
</reference>
<feature type="transmembrane region" description="Helical" evidence="6">
    <location>
        <begin position="112"/>
        <end position="145"/>
    </location>
</feature>
<dbReference type="PANTHER" id="PTHR45649:SF26">
    <property type="entry name" value="OS04G0435100 PROTEIN"/>
    <property type="match status" value="1"/>
</dbReference>
<dbReference type="PIRSF" id="PIRSF006060">
    <property type="entry name" value="AA_transporter"/>
    <property type="match status" value="1"/>
</dbReference>
<dbReference type="Gene3D" id="1.20.1740.10">
    <property type="entry name" value="Amino acid/polyamine transporter I"/>
    <property type="match status" value="1"/>
</dbReference>
<comment type="subcellular location">
    <subcellularLocation>
        <location evidence="1">Membrane</location>
        <topology evidence="1">Multi-pass membrane protein</topology>
    </subcellularLocation>
</comment>
<dbReference type="EMBL" id="PDLM01000016">
    <property type="protein sequence ID" value="RDW59428.1"/>
    <property type="molecule type" value="Genomic_DNA"/>
</dbReference>
<keyword evidence="3 6" id="KW-0812">Transmembrane</keyword>
<dbReference type="PANTHER" id="PTHR45649">
    <property type="entry name" value="AMINO-ACID PERMEASE BAT1"/>
    <property type="match status" value="1"/>
</dbReference>
<dbReference type="Proteomes" id="UP000256645">
    <property type="component" value="Unassembled WGS sequence"/>
</dbReference>
<evidence type="ECO:0000313" key="8">
    <source>
        <dbReference type="Proteomes" id="UP000256645"/>
    </source>
</evidence>
<dbReference type="AlphaFoldDB" id="A0A3D8QCU7"/>
<name>A0A3D8QCU7_9HELO</name>
<feature type="transmembrane region" description="Helical" evidence="6">
    <location>
        <begin position="180"/>
        <end position="202"/>
    </location>
</feature>
<dbReference type="OrthoDB" id="10054429at2759"/>
<feature type="transmembrane region" description="Helical" evidence="6">
    <location>
        <begin position="366"/>
        <end position="392"/>
    </location>
</feature>
<evidence type="ECO:0000256" key="5">
    <source>
        <dbReference type="ARBA" id="ARBA00023136"/>
    </source>
</evidence>
<protein>
    <submittedName>
        <fullName evidence="7">Amino acid transporter-9</fullName>
    </submittedName>
</protein>
<feature type="transmembrane region" description="Helical" evidence="6">
    <location>
        <begin position="69"/>
        <end position="92"/>
    </location>
</feature>
<feature type="transmembrane region" description="Helical" evidence="6">
    <location>
        <begin position="325"/>
        <end position="345"/>
    </location>
</feature>
<comment type="caution">
    <text evidence="7">The sequence shown here is derived from an EMBL/GenBank/DDBJ whole genome shotgun (WGS) entry which is preliminary data.</text>
</comment>
<accession>A0A3D8QCU7</accession>